<evidence type="ECO:0008006" key="5">
    <source>
        <dbReference type="Google" id="ProtNLM"/>
    </source>
</evidence>
<dbReference type="Proteomes" id="UP001182556">
    <property type="component" value="Unassembled WGS sequence"/>
</dbReference>
<feature type="region of interest" description="Disordered" evidence="1">
    <location>
        <begin position="1"/>
        <end position="85"/>
    </location>
</feature>
<feature type="transmembrane region" description="Helical" evidence="2">
    <location>
        <begin position="226"/>
        <end position="245"/>
    </location>
</feature>
<keyword evidence="2" id="KW-0812">Transmembrane</keyword>
<dbReference type="EMBL" id="JAODAN010000001">
    <property type="protein sequence ID" value="KAK1927069.1"/>
    <property type="molecule type" value="Genomic_DNA"/>
</dbReference>
<accession>A0AAD9L987</accession>
<organism evidence="3 4">
    <name type="scientific">Papiliotrema laurentii</name>
    <name type="common">Cryptococcus laurentii</name>
    <dbReference type="NCBI Taxonomy" id="5418"/>
    <lineage>
        <taxon>Eukaryota</taxon>
        <taxon>Fungi</taxon>
        <taxon>Dikarya</taxon>
        <taxon>Basidiomycota</taxon>
        <taxon>Agaricomycotina</taxon>
        <taxon>Tremellomycetes</taxon>
        <taxon>Tremellales</taxon>
        <taxon>Rhynchogastremaceae</taxon>
        <taxon>Papiliotrema</taxon>
    </lineage>
</organism>
<gene>
    <name evidence="3" type="ORF">DB88DRAFT_476578</name>
</gene>
<comment type="caution">
    <text evidence="3">The sequence shown here is derived from an EMBL/GenBank/DDBJ whole genome shotgun (WGS) entry which is preliminary data.</text>
</comment>
<feature type="compositionally biased region" description="Polar residues" evidence="1">
    <location>
        <begin position="25"/>
        <end position="50"/>
    </location>
</feature>
<keyword evidence="2" id="KW-0472">Membrane</keyword>
<evidence type="ECO:0000313" key="4">
    <source>
        <dbReference type="Proteomes" id="UP001182556"/>
    </source>
</evidence>
<dbReference type="AlphaFoldDB" id="A0AAD9L987"/>
<sequence length="404" mass="45975">MSNAYLTPEERAKRAERAEHLASSPPRQSTYTIDPLTSDNRQSSYSSFSYDQPYYHNPHEPLRPTPHHGGYHDEDYDDRDDRDDRDASFDVRADFDGVGPRWTDLYGQKQGALLKNAERGIGDEEYKRLDSHIAPSGQMMAYGTVDPMAYNAVQAGANGYGKIEDGREELVSVPVLGSEWKRSELHELSRRGRSELRQEKRSEAWKLWKRDQRGLCGVRWLTRRCLVFSVFFFCVAIGITLFFLIPRPPSFKFYTEAPFTVDNSTIQFSRTPTNFSFAGNLNLWADTSSSYLPVHFTSLKATLFDLTTTKVIARGDYGNQKVPKGNQVPIVLPVQFLYAALNTSDTTWNDMYDACGHLWPGTTRPDLKFRLELRMSIVGLVTKPFSQTQISDVTCPFELPTDSV</sequence>
<protein>
    <recommendedName>
        <fullName evidence="5">Late embryogenesis abundant protein LEA-2 subgroup domain-containing protein</fullName>
    </recommendedName>
</protein>
<keyword evidence="4" id="KW-1185">Reference proteome</keyword>
<evidence type="ECO:0000256" key="1">
    <source>
        <dbReference type="SAM" id="MobiDB-lite"/>
    </source>
</evidence>
<feature type="compositionally biased region" description="Basic and acidic residues" evidence="1">
    <location>
        <begin position="8"/>
        <end position="20"/>
    </location>
</feature>
<evidence type="ECO:0000313" key="3">
    <source>
        <dbReference type="EMBL" id="KAK1927069.1"/>
    </source>
</evidence>
<reference evidence="3" key="1">
    <citation type="submission" date="2023-02" db="EMBL/GenBank/DDBJ databases">
        <title>Identification and recombinant expression of a fungal hydrolase from Papiliotrema laurentii that hydrolyzes apple cutin and clears colloidal polyester polyurethane.</title>
        <authorList>
            <consortium name="DOE Joint Genome Institute"/>
            <person name="Roman V.A."/>
            <person name="Bojanowski C."/>
            <person name="Crable B.R."/>
            <person name="Wagner D.N."/>
            <person name="Hung C.S."/>
            <person name="Nadeau L.J."/>
            <person name="Schratz L."/>
            <person name="Haridas S."/>
            <person name="Pangilinan J."/>
            <person name="Lipzen A."/>
            <person name="Na H."/>
            <person name="Yan M."/>
            <person name="Ng V."/>
            <person name="Grigoriev I.V."/>
            <person name="Spatafora J.W."/>
            <person name="Barlow D."/>
            <person name="Biffinger J."/>
            <person name="Kelley-Loughnane N."/>
            <person name="Varaljay V.A."/>
            <person name="Crookes-Goodson W.J."/>
        </authorList>
    </citation>
    <scope>NUCLEOTIDE SEQUENCE</scope>
    <source>
        <strain evidence="3">5307AH</strain>
    </source>
</reference>
<evidence type="ECO:0000256" key="2">
    <source>
        <dbReference type="SAM" id="Phobius"/>
    </source>
</evidence>
<keyword evidence="2" id="KW-1133">Transmembrane helix</keyword>
<proteinExistence type="predicted"/>
<name>A0AAD9L987_PAPLA</name>